<name>A0A8J3Z1L6_9ACTN</name>
<feature type="transmembrane region" description="Helical" evidence="7">
    <location>
        <begin position="334"/>
        <end position="355"/>
    </location>
</feature>
<evidence type="ECO:0000256" key="3">
    <source>
        <dbReference type="ARBA" id="ARBA00022692"/>
    </source>
</evidence>
<evidence type="ECO:0000256" key="4">
    <source>
        <dbReference type="ARBA" id="ARBA00022989"/>
    </source>
</evidence>
<feature type="transmembrane region" description="Helical" evidence="7">
    <location>
        <begin position="259"/>
        <end position="288"/>
    </location>
</feature>
<dbReference type="RefSeq" id="WP_239151610.1">
    <property type="nucleotide sequence ID" value="NZ_BOPG01000020.1"/>
</dbReference>
<dbReference type="GO" id="GO:0016020">
    <property type="term" value="C:membrane"/>
    <property type="evidence" value="ECO:0007669"/>
    <property type="project" value="UniProtKB-SubCell"/>
</dbReference>
<feature type="transmembrane region" description="Helical" evidence="7">
    <location>
        <begin position="295"/>
        <end position="314"/>
    </location>
</feature>
<protein>
    <submittedName>
        <fullName evidence="8">AI-2E family transporter</fullName>
    </submittedName>
</protein>
<dbReference type="Pfam" id="PF01594">
    <property type="entry name" value="AI-2E_transport"/>
    <property type="match status" value="1"/>
</dbReference>
<dbReference type="GO" id="GO:0055085">
    <property type="term" value="P:transmembrane transport"/>
    <property type="evidence" value="ECO:0007669"/>
    <property type="project" value="TreeGrafter"/>
</dbReference>
<evidence type="ECO:0000313" key="8">
    <source>
        <dbReference type="EMBL" id="GIJ55619.1"/>
    </source>
</evidence>
<feature type="transmembrane region" description="Helical" evidence="7">
    <location>
        <begin position="67"/>
        <end position="88"/>
    </location>
</feature>
<proteinExistence type="inferred from homology"/>
<organism evidence="8 9">
    <name type="scientific">Virgisporangium aurantiacum</name>
    <dbReference type="NCBI Taxonomy" id="175570"/>
    <lineage>
        <taxon>Bacteria</taxon>
        <taxon>Bacillati</taxon>
        <taxon>Actinomycetota</taxon>
        <taxon>Actinomycetes</taxon>
        <taxon>Micromonosporales</taxon>
        <taxon>Micromonosporaceae</taxon>
        <taxon>Virgisporangium</taxon>
    </lineage>
</organism>
<evidence type="ECO:0000256" key="1">
    <source>
        <dbReference type="ARBA" id="ARBA00004141"/>
    </source>
</evidence>
<dbReference type="AlphaFoldDB" id="A0A8J3Z1L6"/>
<evidence type="ECO:0000256" key="6">
    <source>
        <dbReference type="SAM" id="MobiDB-lite"/>
    </source>
</evidence>
<dbReference type="PANTHER" id="PTHR21716">
    <property type="entry name" value="TRANSMEMBRANE PROTEIN"/>
    <property type="match status" value="1"/>
</dbReference>
<dbReference type="Proteomes" id="UP000612585">
    <property type="component" value="Unassembled WGS sequence"/>
</dbReference>
<feature type="region of interest" description="Disordered" evidence="6">
    <location>
        <begin position="1"/>
        <end position="35"/>
    </location>
</feature>
<sequence length="397" mass="41770">MGQGSVGQGPARPFRPPRFRGRPDGLRIGSAVPGPPARQPVPRGVVVLLGMAGAVVAVAGMRATAGLLSPLLLALILTVTVSPVTGWLRRLGTPAWLAAVATVTILYVLLFLLAGALVLSMSRLVDLVPTYQDELSNLRGDLLDGLSAVGADSQPVRDLVGQLEPGALGGLVDDLFDGVVALLSNAVFLIAALLFMCLDAAHFPSRLATAARDRPQVVVALRTFAQGTRRYLWVTTVFGLIVAAFDTGMLWMLGIPLPLLWGLLSFITNYIPNVGFVIGLIPPALLGLLEGGPDLFLKVVALYCVINFVIQSIIQPKIVGDAVGLSVTVSFVSLMFWAWVLGPLGALLAIPLSLLAKGLLVDIDPATRWVRPLISSDTGDQVSADPPRPARRGAGRG</sequence>
<feature type="transmembrane region" description="Helical" evidence="7">
    <location>
        <begin position="44"/>
        <end position="61"/>
    </location>
</feature>
<keyword evidence="4 7" id="KW-1133">Transmembrane helix</keyword>
<evidence type="ECO:0000256" key="5">
    <source>
        <dbReference type="ARBA" id="ARBA00023136"/>
    </source>
</evidence>
<keyword evidence="9" id="KW-1185">Reference proteome</keyword>
<keyword evidence="5 7" id="KW-0472">Membrane</keyword>
<evidence type="ECO:0000256" key="7">
    <source>
        <dbReference type="SAM" id="Phobius"/>
    </source>
</evidence>
<evidence type="ECO:0000256" key="2">
    <source>
        <dbReference type="ARBA" id="ARBA00009773"/>
    </source>
</evidence>
<feature type="region of interest" description="Disordered" evidence="6">
    <location>
        <begin position="377"/>
        <end position="397"/>
    </location>
</feature>
<feature type="transmembrane region" description="Helical" evidence="7">
    <location>
        <begin position="95"/>
        <end position="119"/>
    </location>
</feature>
<dbReference type="InterPro" id="IPR002549">
    <property type="entry name" value="AI-2E-like"/>
</dbReference>
<comment type="subcellular location">
    <subcellularLocation>
        <location evidence="1">Membrane</location>
        <topology evidence="1">Multi-pass membrane protein</topology>
    </subcellularLocation>
</comment>
<comment type="caution">
    <text evidence="8">The sequence shown here is derived from an EMBL/GenBank/DDBJ whole genome shotgun (WGS) entry which is preliminary data.</text>
</comment>
<dbReference type="EMBL" id="BOPG01000020">
    <property type="protein sequence ID" value="GIJ55619.1"/>
    <property type="molecule type" value="Genomic_DNA"/>
</dbReference>
<dbReference type="PANTHER" id="PTHR21716:SF64">
    <property type="entry name" value="AI-2 TRANSPORT PROTEIN TQSA"/>
    <property type="match status" value="1"/>
</dbReference>
<comment type="similarity">
    <text evidence="2">Belongs to the autoinducer-2 exporter (AI-2E) (TC 2.A.86) family.</text>
</comment>
<gene>
    <name evidence="8" type="ORF">Vau01_031350</name>
</gene>
<feature type="transmembrane region" description="Helical" evidence="7">
    <location>
        <begin position="178"/>
        <end position="198"/>
    </location>
</feature>
<keyword evidence="3 7" id="KW-0812">Transmembrane</keyword>
<feature type="transmembrane region" description="Helical" evidence="7">
    <location>
        <begin position="231"/>
        <end position="253"/>
    </location>
</feature>
<reference evidence="8" key="1">
    <citation type="submission" date="2021-01" db="EMBL/GenBank/DDBJ databases">
        <title>Whole genome shotgun sequence of Virgisporangium aurantiacum NBRC 16421.</title>
        <authorList>
            <person name="Komaki H."/>
            <person name="Tamura T."/>
        </authorList>
    </citation>
    <scope>NUCLEOTIDE SEQUENCE</scope>
    <source>
        <strain evidence="8">NBRC 16421</strain>
    </source>
</reference>
<accession>A0A8J3Z1L6</accession>
<evidence type="ECO:0000313" key="9">
    <source>
        <dbReference type="Proteomes" id="UP000612585"/>
    </source>
</evidence>